<dbReference type="InterPro" id="IPR013159">
    <property type="entry name" value="DnaA_C"/>
</dbReference>
<dbReference type="PANTHER" id="PTHR30050:SF2">
    <property type="entry name" value="CHROMOSOMAL REPLICATION INITIATOR PROTEIN DNAA"/>
    <property type="match status" value="1"/>
</dbReference>
<dbReference type="InterPro" id="IPR018312">
    <property type="entry name" value="Chromosome_initiator_DnaA_CS"/>
</dbReference>
<evidence type="ECO:0000256" key="5">
    <source>
        <dbReference type="ARBA" id="ARBA00022840"/>
    </source>
</evidence>
<dbReference type="InterPro" id="IPR003593">
    <property type="entry name" value="AAA+_ATPase"/>
</dbReference>
<dbReference type="AlphaFoldDB" id="A0A7C1G3N5"/>
<dbReference type="PRINTS" id="PR00051">
    <property type="entry name" value="DNAA"/>
</dbReference>
<evidence type="ECO:0000256" key="10">
    <source>
        <dbReference type="RuleBase" id="RU000577"/>
    </source>
</evidence>
<feature type="compositionally biased region" description="Polar residues" evidence="12">
    <location>
        <begin position="101"/>
        <end position="110"/>
    </location>
</feature>
<dbReference type="NCBIfam" id="TIGR00362">
    <property type="entry name" value="DnaA"/>
    <property type="match status" value="1"/>
</dbReference>
<feature type="region of interest" description="Domain I, interacts with DnaA modulators" evidence="8">
    <location>
        <begin position="1"/>
        <end position="85"/>
    </location>
</feature>
<comment type="caution">
    <text evidence="8">Lacks conserved residue(s) required for the propagation of feature annotation.</text>
</comment>
<dbReference type="PROSITE" id="PS01008">
    <property type="entry name" value="DNAA"/>
    <property type="match status" value="1"/>
</dbReference>
<dbReference type="InterPro" id="IPR001957">
    <property type="entry name" value="Chromosome_initiator_DnaA"/>
</dbReference>
<keyword evidence="5 8" id="KW-0067">ATP-binding</keyword>
<keyword evidence="6 8" id="KW-0446">Lipid-binding</keyword>
<comment type="caution">
    <text evidence="15">The sequence shown here is derived from an EMBL/GenBank/DDBJ whole genome shotgun (WGS) entry which is preliminary data.</text>
</comment>
<comment type="function">
    <text evidence="8 10">Plays an essential role in the initiation and regulation of chromosomal replication. ATP-DnaA binds to the origin of replication (oriC) to initiate formation of the DNA replication initiation complex once per cell cycle. Binds the DnaA box (a 9 base pair repeat at the origin) and separates the double-stranded (ds)DNA. Forms a right-handed helical filament on oriC DNA; dsDNA binds to the exterior of the filament while single-stranded (ss)DNA is stabiized in the filament's interior. The ATP-DnaA-oriC complex binds and stabilizes one strand of the AT-rich DNA unwinding element (DUE), permitting loading of DNA polymerase. After initiation quickly degrades to an ADP-DnaA complex that is not apt for DNA replication. Binds acidic phospholipids.</text>
</comment>
<feature type="binding site" evidence="8">
    <location>
        <position position="163"/>
    </location>
    <ligand>
        <name>ATP</name>
        <dbReference type="ChEBI" id="CHEBI:30616"/>
    </ligand>
</feature>
<dbReference type="Gene3D" id="1.10.1750.10">
    <property type="match status" value="1"/>
</dbReference>
<dbReference type="EMBL" id="DSJL01000011">
    <property type="protein sequence ID" value="HEF65878.1"/>
    <property type="molecule type" value="Genomic_DNA"/>
</dbReference>
<feature type="domain" description="AAA+ ATPase" evidence="13">
    <location>
        <begin position="150"/>
        <end position="278"/>
    </location>
</feature>
<protein>
    <recommendedName>
        <fullName evidence="8 9">Chromosomal replication initiator protein DnaA</fullName>
    </recommendedName>
</protein>
<dbReference type="GO" id="GO:0005524">
    <property type="term" value="F:ATP binding"/>
    <property type="evidence" value="ECO:0007669"/>
    <property type="project" value="UniProtKB-UniRule"/>
</dbReference>
<feature type="binding site" evidence="8">
    <location>
        <position position="165"/>
    </location>
    <ligand>
        <name>ATP</name>
        <dbReference type="ChEBI" id="CHEBI:30616"/>
    </ligand>
</feature>
<accession>A0A7C1G3N5</accession>
<feature type="region of interest" description="Domain IV, binds dsDNA" evidence="8">
    <location>
        <begin position="334"/>
        <end position="464"/>
    </location>
</feature>
<feature type="region of interest" description="Domain III, AAA+ region" evidence="8">
    <location>
        <begin position="117"/>
        <end position="333"/>
    </location>
</feature>
<dbReference type="InterPro" id="IPR027417">
    <property type="entry name" value="P-loop_NTPase"/>
</dbReference>
<reference evidence="15" key="1">
    <citation type="journal article" date="2020" name="mSystems">
        <title>Genome- and Community-Level Interaction Insights into Carbon Utilization and Element Cycling Functions of Hydrothermarchaeota in Hydrothermal Sediment.</title>
        <authorList>
            <person name="Zhou Z."/>
            <person name="Liu Y."/>
            <person name="Xu W."/>
            <person name="Pan J."/>
            <person name="Luo Z.H."/>
            <person name="Li M."/>
        </authorList>
    </citation>
    <scope>NUCLEOTIDE SEQUENCE [LARGE SCALE GENOMIC DNA]</scope>
    <source>
        <strain evidence="15">SpSt-222</strain>
    </source>
</reference>
<feature type="region of interest" description="Disordered" evidence="12">
    <location>
        <begin position="86"/>
        <end position="116"/>
    </location>
</feature>
<name>A0A7C1G3N5_THERO</name>
<keyword evidence="7 8" id="KW-0238">DNA-binding</keyword>
<evidence type="ECO:0000256" key="11">
    <source>
        <dbReference type="RuleBase" id="RU004227"/>
    </source>
</evidence>
<dbReference type="Gene3D" id="3.30.300.180">
    <property type="match status" value="1"/>
</dbReference>
<evidence type="ECO:0000256" key="8">
    <source>
        <dbReference type="HAMAP-Rule" id="MF_00377"/>
    </source>
</evidence>
<dbReference type="GO" id="GO:0003688">
    <property type="term" value="F:DNA replication origin binding"/>
    <property type="evidence" value="ECO:0007669"/>
    <property type="project" value="UniProtKB-UniRule"/>
</dbReference>
<feature type="domain" description="Chromosomal replication initiator DnaA C-terminal" evidence="14">
    <location>
        <begin position="362"/>
        <end position="431"/>
    </location>
</feature>
<evidence type="ECO:0000256" key="12">
    <source>
        <dbReference type="SAM" id="MobiDB-lite"/>
    </source>
</evidence>
<dbReference type="GO" id="GO:0006270">
    <property type="term" value="P:DNA replication initiation"/>
    <property type="evidence" value="ECO:0007669"/>
    <property type="project" value="UniProtKB-UniRule"/>
</dbReference>
<organism evidence="15">
    <name type="scientific">Thermomicrobium roseum</name>
    <dbReference type="NCBI Taxonomy" id="500"/>
    <lineage>
        <taxon>Bacteria</taxon>
        <taxon>Pseudomonadati</taxon>
        <taxon>Thermomicrobiota</taxon>
        <taxon>Thermomicrobia</taxon>
        <taxon>Thermomicrobiales</taxon>
        <taxon>Thermomicrobiaceae</taxon>
        <taxon>Thermomicrobium</taxon>
    </lineage>
</organism>
<dbReference type="CDD" id="cd06571">
    <property type="entry name" value="Bac_DnaA_C"/>
    <property type="match status" value="1"/>
</dbReference>
<evidence type="ECO:0000256" key="3">
    <source>
        <dbReference type="ARBA" id="ARBA00022705"/>
    </source>
</evidence>
<dbReference type="FunFam" id="3.40.50.300:FF:000150">
    <property type="entry name" value="Chromosomal replication initiator protein DnaA"/>
    <property type="match status" value="1"/>
</dbReference>
<keyword evidence="2 8" id="KW-0963">Cytoplasm</keyword>
<evidence type="ECO:0000313" key="15">
    <source>
        <dbReference type="EMBL" id="HEF65878.1"/>
    </source>
</evidence>
<dbReference type="Pfam" id="PF00308">
    <property type="entry name" value="Bac_DnaA"/>
    <property type="match status" value="1"/>
</dbReference>
<evidence type="ECO:0000256" key="2">
    <source>
        <dbReference type="ARBA" id="ARBA00022490"/>
    </source>
</evidence>
<dbReference type="InterPro" id="IPR038454">
    <property type="entry name" value="DnaA_N_sf"/>
</dbReference>
<dbReference type="GO" id="GO:0005737">
    <property type="term" value="C:cytoplasm"/>
    <property type="evidence" value="ECO:0007669"/>
    <property type="project" value="UniProtKB-SubCell"/>
</dbReference>
<comment type="domain">
    <text evidence="8">Domain I is involved in oligomerization and binding regulators, domain II is flexibile and of varying length in different bacteria, domain III forms the AAA+ region, while domain IV binds dsDNA.</text>
</comment>
<dbReference type="GO" id="GO:0005886">
    <property type="term" value="C:plasma membrane"/>
    <property type="evidence" value="ECO:0007669"/>
    <property type="project" value="TreeGrafter"/>
</dbReference>
<comment type="subcellular location">
    <subcellularLocation>
        <location evidence="8">Cytoplasm</location>
    </subcellularLocation>
</comment>
<evidence type="ECO:0000256" key="4">
    <source>
        <dbReference type="ARBA" id="ARBA00022741"/>
    </source>
</evidence>
<dbReference type="InterPro" id="IPR024633">
    <property type="entry name" value="DnaA_N_dom"/>
</dbReference>
<feature type="binding site" evidence="8">
    <location>
        <position position="164"/>
    </location>
    <ligand>
        <name>ATP</name>
        <dbReference type="ChEBI" id="CHEBI:30616"/>
    </ligand>
</feature>
<dbReference type="GO" id="GO:0008289">
    <property type="term" value="F:lipid binding"/>
    <property type="evidence" value="ECO:0007669"/>
    <property type="project" value="UniProtKB-KW"/>
</dbReference>
<dbReference type="Pfam" id="PF08299">
    <property type="entry name" value="Bac_DnaA_C"/>
    <property type="match status" value="1"/>
</dbReference>
<evidence type="ECO:0000256" key="1">
    <source>
        <dbReference type="ARBA" id="ARBA00006583"/>
    </source>
</evidence>
<dbReference type="PANTHER" id="PTHR30050">
    <property type="entry name" value="CHROMOSOMAL REPLICATION INITIATOR PROTEIN DNAA"/>
    <property type="match status" value="1"/>
</dbReference>
<dbReference type="Gene3D" id="3.40.50.300">
    <property type="entry name" value="P-loop containing nucleotide triphosphate hydrolases"/>
    <property type="match status" value="1"/>
</dbReference>
<dbReference type="InterPro" id="IPR010921">
    <property type="entry name" value="Trp_repressor/repl_initiator"/>
</dbReference>
<comment type="similarity">
    <text evidence="1 8 11">Belongs to the DnaA family.</text>
</comment>
<proteinExistence type="inferred from homology"/>
<dbReference type="Gene3D" id="1.10.8.60">
    <property type="match status" value="1"/>
</dbReference>
<dbReference type="SUPFAM" id="SSF48295">
    <property type="entry name" value="TrpR-like"/>
    <property type="match status" value="1"/>
</dbReference>
<keyword evidence="4 8" id="KW-0547">Nucleotide-binding</keyword>
<evidence type="ECO:0000256" key="7">
    <source>
        <dbReference type="ARBA" id="ARBA00023125"/>
    </source>
</evidence>
<dbReference type="SMART" id="SM00382">
    <property type="entry name" value="AAA"/>
    <property type="match status" value="1"/>
</dbReference>
<evidence type="ECO:0000256" key="6">
    <source>
        <dbReference type="ARBA" id="ARBA00023121"/>
    </source>
</evidence>
<feature type="binding site" evidence="8">
    <location>
        <position position="161"/>
    </location>
    <ligand>
        <name>ATP</name>
        <dbReference type="ChEBI" id="CHEBI:30616"/>
    </ligand>
</feature>
<dbReference type="InterPro" id="IPR013317">
    <property type="entry name" value="DnaA_dom"/>
</dbReference>
<gene>
    <name evidence="8 15" type="primary">dnaA</name>
    <name evidence="15" type="ORF">ENP47_09815</name>
</gene>
<evidence type="ECO:0000259" key="13">
    <source>
        <dbReference type="SMART" id="SM00382"/>
    </source>
</evidence>
<dbReference type="GO" id="GO:0006275">
    <property type="term" value="P:regulation of DNA replication"/>
    <property type="evidence" value="ECO:0007669"/>
    <property type="project" value="UniProtKB-UniRule"/>
</dbReference>
<dbReference type="HAMAP" id="MF_00377">
    <property type="entry name" value="DnaA_bact"/>
    <property type="match status" value="1"/>
</dbReference>
<sequence>MRPKQLWQVALGDLAKRVSRANFETWLKHTELVGIEDDCAIVAAPSTFAAEQLRVKFARDIQETLSLLLGRPIAVQFTVHGIDADSASMGRRGSRRPVDTPEQSTKQLALTPSPEHGLNPRYTFEKFVVGPSNRLAHAAALAVADRPGEKFNPLFIYGGVGLGKTHLLHAIGHRALANRPGLRVCYVSSEAFTNDLINAIRHQRTDEFRNRYRTIDILMIDDIQFIAGKESTQEEFFHTFNALYQAGKQIVISSDRPPRLIPDLADRLRSRFEGGLLADIQPPDLETRQAILIEKGRELGMHIPNDVVEYVARRVESNIRELEGALNRIVALAQLTHQPITLALAVEALQESDGRSRREQLTPELVLQAVCSHFRISLAELVGPGRRREVVVPRQVAMYLLRDELGLSLVEIGQRLGGRDHTTVLHGVEKIEQQLTQDEQLRGEVLALRARLYQDAAAPAVARR</sequence>
<keyword evidence="3 8" id="KW-0235">DNA replication</keyword>
<dbReference type="SMART" id="SM00760">
    <property type="entry name" value="Bac_DnaA_C"/>
    <property type="match status" value="1"/>
</dbReference>
<dbReference type="InterPro" id="IPR020591">
    <property type="entry name" value="Chromosome_initiator_DnaA-like"/>
</dbReference>
<dbReference type="SUPFAM" id="SSF52540">
    <property type="entry name" value="P-loop containing nucleoside triphosphate hydrolases"/>
    <property type="match status" value="1"/>
</dbReference>
<evidence type="ECO:0000259" key="14">
    <source>
        <dbReference type="SMART" id="SM00760"/>
    </source>
</evidence>
<dbReference type="Pfam" id="PF11638">
    <property type="entry name" value="DnaA_N"/>
    <property type="match status" value="1"/>
</dbReference>
<dbReference type="CDD" id="cd00009">
    <property type="entry name" value="AAA"/>
    <property type="match status" value="1"/>
</dbReference>
<comment type="subunit">
    <text evidence="8">Oligomerizes as a right-handed, spiral filament on DNA at oriC.</text>
</comment>
<evidence type="ECO:0000256" key="9">
    <source>
        <dbReference type="NCBIfam" id="TIGR00362"/>
    </source>
</evidence>